<protein>
    <recommendedName>
        <fullName evidence="4">Pyridoxamine 5'-phosphate oxidase family protein</fullName>
    </recommendedName>
</protein>
<dbReference type="Proteomes" id="UP000608850">
    <property type="component" value="Unassembled WGS sequence"/>
</dbReference>
<evidence type="ECO:0000313" key="3">
    <source>
        <dbReference type="Proteomes" id="UP000608850"/>
    </source>
</evidence>
<dbReference type="InterPro" id="IPR052019">
    <property type="entry name" value="F420H2_bilvrd_red/Heme_oxyg"/>
</dbReference>
<dbReference type="PANTHER" id="PTHR35176">
    <property type="entry name" value="HEME OXYGENASE HI_0854-RELATED"/>
    <property type="match status" value="1"/>
</dbReference>
<dbReference type="SUPFAM" id="SSF50475">
    <property type="entry name" value="FMN-binding split barrel"/>
    <property type="match status" value="1"/>
</dbReference>
<evidence type="ECO:0008006" key="4">
    <source>
        <dbReference type="Google" id="ProtNLM"/>
    </source>
</evidence>
<dbReference type="PANTHER" id="PTHR35176:SF6">
    <property type="entry name" value="HEME OXYGENASE HI_0854-RELATED"/>
    <property type="match status" value="1"/>
</dbReference>
<dbReference type="OrthoDB" id="139492at2157"/>
<gene>
    <name evidence="2" type="ORF">GCM10009021_13710</name>
</gene>
<sequence>MTEFRGAWDDAGVADFLRDATVPIRLTTHRPDGTMWTVTLWFAYEDGVFACATGASAAVVDFLRADDAVAFDVSVNDPPYYGVRGTGTATVEADAEKTLLRSLITRYLGGTDSDLARHLLDADREEVRIEIDPDEIYSWDYTERMS</sequence>
<evidence type="ECO:0000256" key="1">
    <source>
        <dbReference type="ARBA" id="ARBA00023002"/>
    </source>
</evidence>
<dbReference type="GO" id="GO:0070967">
    <property type="term" value="F:coenzyme F420 binding"/>
    <property type="evidence" value="ECO:0007669"/>
    <property type="project" value="TreeGrafter"/>
</dbReference>
<proteinExistence type="predicted"/>
<comment type="caution">
    <text evidence="2">The sequence shown here is derived from an EMBL/GenBank/DDBJ whole genome shotgun (WGS) entry which is preliminary data.</text>
</comment>
<keyword evidence="3" id="KW-1185">Reference proteome</keyword>
<name>A0A830GB17_9EURY</name>
<dbReference type="Gene3D" id="2.30.110.10">
    <property type="entry name" value="Electron Transport, Fmn-binding Protein, Chain A"/>
    <property type="match status" value="1"/>
</dbReference>
<organism evidence="2 3">
    <name type="scientific">Halarchaeum nitratireducens</name>
    <dbReference type="NCBI Taxonomy" id="489913"/>
    <lineage>
        <taxon>Archaea</taxon>
        <taxon>Methanobacteriati</taxon>
        <taxon>Methanobacteriota</taxon>
        <taxon>Stenosarchaea group</taxon>
        <taxon>Halobacteria</taxon>
        <taxon>Halobacteriales</taxon>
        <taxon>Halobacteriaceae</taxon>
    </lineage>
</organism>
<accession>A0A830GB17</accession>
<dbReference type="InterPro" id="IPR012349">
    <property type="entry name" value="Split_barrel_FMN-bd"/>
</dbReference>
<dbReference type="RefSeq" id="WP_188877950.1">
    <property type="nucleotide sequence ID" value="NZ_BMOQ01000004.1"/>
</dbReference>
<evidence type="ECO:0000313" key="2">
    <source>
        <dbReference type="EMBL" id="GGN14663.1"/>
    </source>
</evidence>
<reference evidence="2 3" key="1">
    <citation type="journal article" date="2019" name="Int. J. Syst. Evol. Microbiol.">
        <title>The Global Catalogue of Microorganisms (GCM) 10K type strain sequencing project: providing services to taxonomists for standard genome sequencing and annotation.</title>
        <authorList>
            <consortium name="The Broad Institute Genomics Platform"/>
            <consortium name="The Broad Institute Genome Sequencing Center for Infectious Disease"/>
            <person name="Wu L."/>
            <person name="Ma J."/>
        </authorList>
    </citation>
    <scope>NUCLEOTIDE SEQUENCE [LARGE SCALE GENOMIC DNA]</scope>
    <source>
        <strain evidence="2 3">JCM 16331</strain>
    </source>
</reference>
<dbReference type="GO" id="GO:0016627">
    <property type="term" value="F:oxidoreductase activity, acting on the CH-CH group of donors"/>
    <property type="evidence" value="ECO:0007669"/>
    <property type="project" value="TreeGrafter"/>
</dbReference>
<keyword evidence="1" id="KW-0560">Oxidoreductase</keyword>
<dbReference type="AlphaFoldDB" id="A0A830GB17"/>
<dbReference type="EMBL" id="BMOQ01000004">
    <property type="protein sequence ID" value="GGN14663.1"/>
    <property type="molecule type" value="Genomic_DNA"/>
</dbReference>
<dbReference type="GO" id="GO:0005829">
    <property type="term" value="C:cytosol"/>
    <property type="evidence" value="ECO:0007669"/>
    <property type="project" value="TreeGrafter"/>
</dbReference>